<evidence type="ECO:0000313" key="2">
    <source>
        <dbReference type="Proteomes" id="UP000054549"/>
    </source>
</evidence>
<dbReference type="PANTHER" id="PTHR46579:SF1">
    <property type="entry name" value="F5_8 TYPE C DOMAIN-CONTAINING PROTEIN"/>
    <property type="match status" value="1"/>
</dbReference>
<dbReference type="InParanoid" id="A0A0C2W0I9"/>
<name>A0A0C2W0I9_AMAMK</name>
<accession>A0A0C2W0I9</accession>
<dbReference type="HOGENOM" id="CLU_047287_0_0_1"/>
<organism evidence="1 2">
    <name type="scientific">Amanita muscaria (strain Koide BX008)</name>
    <dbReference type="NCBI Taxonomy" id="946122"/>
    <lineage>
        <taxon>Eukaryota</taxon>
        <taxon>Fungi</taxon>
        <taxon>Dikarya</taxon>
        <taxon>Basidiomycota</taxon>
        <taxon>Agaricomycotina</taxon>
        <taxon>Agaricomycetes</taxon>
        <taxon>Agaricomycetidae</taxon>
        <taxon>Agaricales</taxon>
        <taxon>Pluteineae</taxon>
        <taxon>Amanitaceae</taxon>
        <taxon>Amanita</taxon>
    </lineage>
</organism>
<dbReference type="Proteomes" id="UP000054549">
    <property type="component" value="Unassembled WGS sequence"/>
</dbReference>
<protein>
    <submittedName>
        <fullName evidence="1">Uncharacterized protein</fullName>
    </submittedName>
</protein>
<sequence length="446" mass="50996">MHLSVLNDPDLLLGLWRGTIKKYEPDNISTWDWAVLKNVKVWKAHGHTVAAAVPFIPASFGRAPRNPAEKINSGYKAWEFQLYIYGLGPTLFRHILPDCYWKNYCKLVAGIRILQRRVITPEKLRDAHNLLLDFIEEFEDLYYRRQESRIHFVRHSVHLLSHIAPETVRAGPLACYAQWTIETLIGNLGSEIRQDRDPYANLAQRAILRAQLNSIQALFPDLKISKRSGALSTPSGNARDFGDGFWLLPRREETPKPLSAQEYQVFMTYWQDQGWPNHDKWPNAVSRWARAQLPNGQRARSIWCETVMRTSSTSPLRRTSCVEITTCNDGRTRIANVQFYFCMRFGENLHPLVMVSLFSNPDQPLLSESSGTVYLCDTLDGISGLRVIPLKSIKTVVSMFPDAQVTAAGDIVITNKFSLLQHPFIELAECGLLEDDEEEREIQLEN</sequence>
<evidence type="ECO:0000313" key="1">
    <source>
        <dbReference type="EMBL" id="KIL54607.1"/>
    </source>
</evidence>
<proteinExistence type="predicted"/>
<dbReference type="EMBL" id="KN818686">
    <property type="protein sequence ID" value="KIL54607.1"/>
    <property type="molecule type" value="Genomic_DNA"/>
</dbReference>
<reference evidence="1 2" key="1">
    <citation type="submission" date="2014-04" db="EMBL/GenBank/DDBJ databases">
        <title>Evolutionary Origins and Diversification of the Mycorrhizal Mutualists.</title>
        <authorList>
            <consortium name="DOE Joint Genome Institute"/>
            <consortium name="Mycorrhizal Genomics Consortium"/>
            <person name="Kohler A."/>
            <person name="Kuo A."/>
            <person name="Nagy L.G."/>
            <person name="Floudas D."/>
            <person name="Copeland A."/>
            <person name="Barry K.W."/>
            <person name="Cichocki N."/>
            <person name="Veneault-Fourrey C."/>
            <person name="LaButti K."/>
            <person name="Lindquist E.A."/>
            <person name="Lipzen A."/>
            <person name="Lundell T."/>
            <person name="Morin E."/>
            <person name="Murat C."/>
            <person name="Riley R."/>
            <person name="Ohm R."/>
            <person name="Sun H."/>
            <person name="Tunlid A."/>
            <person name="Henrissat B."/>
            <person name="Grigoriev I.V."/>
            <person name="Hibbett D.S."/>
            <person name="Martin F."/>
        </authorList>
    </citation>
    <scope>NUCLEOTIDE SEQUENCE [LARGE SCALE GENOMIC DNA]</scope>
    <source>
        <strain evidence="1 2">Koide BX008</strain>
    </source>
</reference>
<dbReference type="AlphaFoldDB" id="A0A0C2W0I9"/>
<dbReference type="OrthoDB" id="2669721at2759"/>
<dbReference type="STRING" id="946122.A0A0C2W0I9"/>
<gene>
    <name evidence="1" type="ORF">M378DRAFT_92233</name>
</gene>
<keyword evidence="2" id="KW-1185">Reference proteome</keyword>
<dbReference type="PANTHER" id="PTHR46579">
    <property type="entry name" value="F5/8 TYPE C DOMAIN-CONTAINING PROTEIN-RELATED"/>
    <property type="match status" value="1"/>
</dbReference>